<dbReference type="PROSITE" id="PS01101">
    <property type="entry name" value="CK2_BETA"/>
    <property type="match status" value="1"/>
</dbReference>
<protein>
    <recommendedName>
        <fullName evidence="3">Casein kinase II subunit beta</fullName>
        <shortName evidence="3">CK II beta</shortName>
    </recommendedName>
</protein>
<dbReference type="Gene3D" id="1.10.1820.10">
    <property type="entry name" value="protein kinase ck2 holoenzyme, chain C, domain 1"/>
    <property type="match status" value="1"/>
</dbReference>
<reference evidence="5" key="1">
    <citation type="submission" date="2022-07" db="EMBL/GenBank/DDBJ databases">
        <title>Phylogenomic reconstructions and comparative analyses of Kickxellomycotina fungi.</title>
        <authorList>
            <person name="Reynolds N.K."/>
            <person name="Stajich J.E."/>
            <person name="Barry K."/>
            <person name="Grigoriev I.V."/>
            <person name="Crous P."/>
            <person name="Smith M.E."/>
        </authorList>
    </citation>
    <scope>NUCLEOTIDE SEQUENCE</scope>
    <source>
        <strain evidence="5">RSA 476</strain>
    </source>
</reference>
<dbReference type="AlphaFoldDB" id="A0A9W8ITF6"/>
<name>A0A9W8ITF6_9FUNG</name>
<accession>A0A9W8ITF6</accession>
<evidence type="ECO:0000256" key="4">
    <source>
        <dbReference type="SAM" id="MobiDB-lite"/>
    </source>
</evidence>
<keyword evidence="6" id="KW-1185">Reference proteome</keyword>
<dbReference type="SMART" id="SM01085">
    <property type="entry name" value="CK_II_beta"/>
    <property type="match status" value="1"/>
</dbReference>
<dbReference type="GO" id="GO:0019887">
    <property type="term" value="F:protein kinase regulator activity"/>
    <property type="evidence" value="ECO:0007669"/>
    <property type="project" value="InterPro"/>
</dbReference>
<dbReference type="InterPro" id="IPR035991">
    <property type="entry name" value="Casein_kinase_II_beta-like"/>
</dbReference>
<comment type="subunit">
    <text evidence="3">Tetramer of two alpha and two beta subunits.</text>
</comment>
<feature type="compositionally biased region" description="Acidic residues" evidence="4">
    <location>
        <begin position="41"/>
        <end position="56"/>
    </location>
</feature>
<organism evidence="5 6">
    <name type="scientific">Coemansia aciculifera</name>
    <dbReference type="NCBI Taxonomy" id="417176"/>
    <lineage>
        <taxon>Eukaryota</taxon>
        <taxon>Fungi</taxon>
        <taxon>Fungi incertae sedis</taxon>
        <taxon>Zoopagomycota</taxon>
        <taxon>Kickxellomycotina</taxon>
        <taxon>Kickxellomycetes</taxon>
        <taxon>Kickxellales</taxon>
        <taxon>Kickxellaceae</taxon>
        <taxon>Coemansia</taxon>
    </lineage>
</organism>
<sequence>MAEPVDGTHENSALGHHWAQGGGGGARGRGVTDPEYHSELDNTDESDLEEEHYESDESENQTWISWFLSHRENAYFCEVPEEFIEDEFNLTGLSQTVNYYAEALDMILDIEDNDEPLDNEEVEAIEGSAEILYGLIHARFILTRDGLNRMEEKYENGEFGVCPRYCCGGIGVLPCGRSDIPERDCVKLFCPSCLDIYLPSNTRYQKIDGAYFGTTFPHMLLQAYPALVPEEPAPVYTPRVYGFAINERSKSGPRMQWLRVRPDVKPGAENNDGEDDDGNTTDSQSYMEARDANPSEHREVPADANIEAAVGGLGSSDMMHNEGMEVGTDRPGASRASTPAASSEIQADGDDHHTDAAMATASNSPRPACSESQSEDRRKGRATAL</sequence>
<comment type="caution">
    <text evidence="5">The sequence shown here is derived from an EMBL/GenBank/DDBJ whole genome shotgun (WGS) entry which is preliminary data.</text>
</comment>
<gene>
    <name evidence="5" type="primary">CKB1</name>
    <name evidence="5" type="ORF">GGH94_002184</name>
</gene>
<dbReference type="GO" id="GO:0005956">
    <property type="term" value="C:protein kinase CK2 complex"/>
    <property type="evidence" value="ECO:0007669"/>
    <property type="project" value="UniProtKB-UniRule"/>
</dbReference>
<dbReference type="GO" id="GO:0034456">
    <property type="term" value="C:UTP-C complex"/>
    <property type="evidence" value="ECO:0007669"/>
    <property type="project" value="TreeGrafter"/>
</dbReference>
<dbReference type="SUPFAM" id="SSF57798">
    <property type="entry name" value="Casein kinase II beta subunit"/>
    <property type="match status" value="1"/>
</dbReference>
<feature type="compositionally biased region" description="Basic and acidic residues" evidence="4">
    <location>
        <begin position="288"/>
        <end position="301"/>
    </location>
</feature>
<evidence type="ECO:0000256" key="2">
    <source>
        <dbReference type="ARBA" id="ARBA00045899"/>
    </source>
</evidence>
<dbReference type="Proteomes" id="UP001140074">
    <property type="component" value="Unassembled WGS sequence"/>
</dbReference>
<feature type="region of interest" description="Disordered" evidence="4">
    <location>
        <begin position="1"/>
        <end position="56"/>
    </location>
</feature>
<dbReference type="Gene3D" id="2.20.25.20">
    <property type="match status" value="1"/>
</dbReference>
<dbReference type="PRINTS" id="PR00472">
    <property type="entry name" value="CASNKINASEII"/>
</dbReference>
<dbReference type="FunFam" id="1.10.1820.10:FF:000005">
    <property type="entry name" value="Casein kinase II subunit beta"/>
    <property type="match status" value="1"/>
</dbReference>
<dbReference type="PANTHER" id="PTHR11740:SF0">
    <property type="entry name" value="CASEIN KINASE II SUBUNIT BETA"/>
    <property type="match status" value="1"/>
</dbReference>
<dbReference type="InterPro" id="IPR000704">
    <property type="entry name" value="Casein_kinase_II_reg-sub"/>
</dbReference>
<feature type="region of interest" description="Disordered" evidence="4">
    <location>
        <begin position="254"/>
        <end position="385"/>
    </location>
</feature>
<dbReference type="GO" id="GO:0005737">
    <property type="term" value="C:cytoplasm"/>
    <property type="evidence" value="ECO:0007669"/>
    <property type="project" value="TreeGrafter"/>
</dbReference>
<dbReference type="InterPro" id="IPR016149">
    <property type="entry name" value="Casein_kin_II_reg-sub_N"/>
</dbReference>
<evidence type="ECO:0000313" key="6">
    <source>
        <dbReference type="Proteomes" id="UP001140074"/>
    </source>
</evidence>
<dbReference type="Pfam" id="PF01214">
    <property type="entry name" value="CK_II_beta"/>
    <property type="match status" value="1"/>
</dbReference>
<dbReference type="PANTHER" id="PTHR11740">
    <property type="entry name" value="CASEIN KINASE II SUBUNIT BETA"/>
    <property type="match status" value="1"/>
</dbReference>
<dbReference type="EMBL" id="JANBUY010000058">
    <property type="protein sequence ID" value="KAJ2865493.1"/>
    <property type="molecule type" value="Genomic_DNA"/>
</dbReference>
<dbReference type="GO" id="GO:0006359">
    <property type="term" value="P:regulation of transcription by RNA polymerase III"/>
    <property type="evidence" value="ECO:0007669"/>
    <property type="project" value="TreeGrafter"/>
</dbReference>
<comment type="similarity">
    <text evidence="1 3">Belongs to the casein kinase 2 subunit beta family.</text>
</comment>
<feature type="compositionally biased region" description="Basic and acidic residues" evidence="4">
    <location>
        <begin position="30"/>
        <end position="40"/>
    </location>
</feature>
<proteinExistence type="inferred from homology"/>
<feature type="compositionally biased region" description="Polar residues" evidence="4">
    <location>
        <begin position="335"/>
        <end position="345"/>
    </location>
</feature>
<evidence type="ECO:0000256" key="3">
    <source>
        <dbReference type="RuleBase" id="RU361268"/>
    </source>
</evidence>
<comment type="function">
    <text evidence="2 3">Regulatory subunit of casein kinase II/CK2. As part of the kinase complex regulates the basal catalytic activity of the alpha subunit a constitutively active serine/threonine-protein kinase that phosphorylates a large number of substrates containing acidic residues C-terminal to the phosphorylated serine or threonine.</text>
</comment>
<evidence type="ECO:0000313" key="5">
    <source>
        <dbReference type="EMBL" id="KAJ2865493.1"/>
    </source>
</evidence>
<dbReference type="FunFam" id="2.20.25.20:FF:000001">
    <property type="entry name" value="Casein kinase II subunit beta"/>
    <property type="match status" value="1"/>
</dbReference>
<evidence type="ECO:0000256" key="1">
    <source>
        <dbReference type="ARBA" id="ARBA00006941"/>
    </source>
</evidence>